<protein>
    <submittedName>
        <fullName evidence="2">S-layer homology domain-containing protein</fullName>
    </submittedName>
</protein>
<dbReference type="Gene3D" id="1.50.10.10">
    <property type="match status" value="1"/>
</dbReference>
<dbReference type="Proteomes" id="UP001596108">
    <property type="component" value="Unassembled WGS sequence"/>
</dbReference>
<dbReference type="PANTHER" id="PTHR43308">
    <property type="entry name" value="OUTER MEMBRANE PROTEIN ALPHA-RELATED"/>
    <property type="match status" value="1"/>
</dbReference>
<dbReference type="PANTHER" id="PTHR43308:SF5">
    <property type="entry name" value="S-LAYER PROTEIN _ PEPTIDOGLYCAN ENDO-BETA-N-ACETYLGLUCOSAMINIDASE"/>
    <property type="match status" value="1"/>
</dbReference>
<evidence type="ECO:0000313" key="2">
    <source>
        <dbReference type="EMBL" id="MFC5529390.1"/>
    </source>
</evidence>
<evidence type="ECO:0000313" key="3">
    <source>
        <dbReference type="Proteomes" id="UP001596108"/>
    </source>
</evidence>
<dbReference type="InterPro" id="IPR001119">
    <property type="entry name" value="SLH_dom"/>
</dbReference>
<dbReference type="Pfam" id="PF00395">
    <property type="entry name" value="SLH"/>
    <property type="match status" value="2"/>
</dbReference>
<keyword evidence="3" id="KW-1185">Reference proteome</keyword>
<dbReference type="InterPro" id="IPR012341">
    <property type="entry name" value="6hp_glycosidase-like_sf"/>
</dbReference>
<evidence type="ECO:0000259" key="1">
    <source>
        <dbReference type="PROSITE" id="PS51272"/>
    </source>
</evidence>
<dbReference type="PROSITE" id="PS51272">
    <property type="entry name" value="SLH"/>
    <property type="match status" value="2"/>
</dbReference>
<dbReference type="EMBL" id="JBHSNC010000024">
    <property type="protein sequence ID" value="MFC5529390.1"/>
    <property type="molecule type" value="Genomic_DNA"/>
</dbReference>
<sequence length="186" mass="20587">MSHFSRYAVLAYDKAFEDVQQRDWAYPVIRKLAAKHIINGVSASRFDPKANVTRAEFATFIARALQLDITGMAAGFEDIMLSDWYAGAVAATHNAGIVKGLSATELAPNDAITRQEMAVMLMHAYAYQSSKAVTDAPAADFSDEASISNAVLLGSGLDGYMIWGDYYYFEALMRLERGVPGYWYER</sequence>
<name>A0ABW0QZ67_9BACL</name>
<reference evidence="3" key="1">
    <citation type="journal article" date="2019" name="Int. J. Syst. Evol. Microbiol.">
        <title>The Global Catalogue of Microorganisms (GCM) 10K type strain sequencing project: providing services to taxonomists for standard genome sequencing and annotation.</title>
        <authorList>
            <consortium name="The Broad Institute Genomics Platform"/>
            <consortium name="The Broad Institute Genome Sequencing Center for Infectious Disease"/>
            <person name="Wu L."/>
            <person name="Ma J."/>
        </authorList>
    </citation>
    <scope>NUCLEOTIDE SEQUENCE [LARGE SCALE GENOMIC DNA]</scope>
    <source>
        <strain evidence="3">CGMCC 1.18578</strain>
    </source>
</reference>
<feature type="domain" description="SLH" evidence="1">
    <location>
        <begin position="12"/>
        <end position="75"/>
    </location>
</feature>
<dbReference type="InterPro" id="IPR051465">
    <property type="entry name" value="Cell_Envelope_Struct_Comp"/>
</dbReference>
<proteinExistence type="predicted"/>
<dbReference type="RefSeq" id="WP_378111263.1">
    <property type="nucleotide sequence ID" value="NZ_JBHSNC010000024.1"/>
</dbReference>
<comment type="caution">
    <text evidence="2">The sequence shown here is derived from an EMBL/GenBank/DDBJ whole genome shotgun (WGS) entry which is preliminary data.</text>
</comment>
<accession>A0ABW0QZ67</accession>
<gene>
    <name evidence="2" type="ORF">ACFPQ4_07995</name>
</gene>
<feature type="domain" description="SLH" evidence="1">
    <location>
        <begin position="76"/>
        <end position="135"/>
    </location>
</feature>
<organism evidence="2 3">
    <name type="scientific">Cohnella yongneupensis</name>
    <dbReference type="NCBI Taxonomy" id="425006"/>
    <lineage>
        <taxon>Bacteria</taxon>
        <taxon>Bacillati</taxon>
        <taxon>Bacillota</taxon>
        <taxon>Bacilli</taxon>
        <taxon>Bacillales</taxon>
        <taxon>Paenibacillaceae</taxon>
        <taxon>Cohnella</taxon>
    </lineage>
</organism>